<dbReference type="Pfam" id="PF00171">
    <property type="entry name" value="Aldedh"/>
    <property type="match status" value="1"/>
</dbReference>
<evidence type="ECO:0000313" key="6">
    <source>
        <dbReference type="EMBL" id="MBB1162375.1"/>
    </source>
</evidence>
<dbReference type="PROSITE" id="PS00687">
    <property type="entry name" value="ALDEHYDE_DEHYDR_GLU"/>
    <property type="match status" value="1"/>
</dbReference>
<evidence type="ECO:0000313" key="7">
    <source>
        <dbReference type="Proteomes" id="UP000586093"/>
    </source>
</evidence>
<dbReference type="PANTHER" id="PTHR43111:SF1">
    <property type="entry name" value="ALDEHYDE DEHYDROGENASE B-RELATED"/>
    <property type="match status" value="1"/>
</dbReference>
<protein>
    <submittedName>
        <fullName evidence="6">Aldehyde dehydrogenase</fullName>
    </submittedName>
</protein>
<comment type="caution">
    <text evidence="6">The sequence shown here is derived from an EMBL/GenBank/DDBJ whole genome shotgun (WGS) entry which is preliminary data.</text>
</comment>
<evidence type="ECO:0000256" key="4">
    <source>
        <dbReference type="RuleBase" id="RU003345"/>
    </source>
</evidence>
<dbReference type="InterPro" id="IPR029510">
    <property type="entry name" value="Ald_DH_CS_GLU"/>
</dbReference>
<dbReference type="InterPro" id="IPR016162">
    <property type="entry name" value="Ald_DH_N"/>
</dbReference>
<dbReference type="FunFam" id="3.40.309.10:FF:000017">
    <property type="entry name" value="Aldehyde dehydrogenase B"/>
    <property type="match status" value="1"/>
</dbReference>
<dbReference type="GO" id="GO:0004030">
    <property type="term" value="F:aldehyde dehydrogenase [NAD(P)+] activity"/>
    <property type="evidence" value="ECO:0007669"/>
    <property type="project" value="UniProtKB-ARBA"/>
</dbReference>
<keyword evidence="2 4" id="KW-0560">Oxidoreductase</keyword>
<dbReference type="PROSITE" id="PS00070">
    <property type="entry name" value="ALDEHYDE_DEHYDR_CYS"/>
    <property type="match status" value="1"/>
</dbReference>
<name>A0A839HJ32_9BURK</name>
<feature type="domain" description="Aldehyde dehydrogenase" evidence="5">
    <location>
        <begin position="32"/>
        <end position="493"/>
    </location>
</feature>
<dbReference type="AlphaFoldDB" id="A0A839HJ32"/>
<dbReference type="InterPro" id="IPR016160">
    <property type="entry name" value="Ald_DH_CS_CYS"/>
</dbReference>
<reference evidence="6 7" key="1">
    <citation type="submission" date="2020-08" db="EMBL/GenBank/DDBJ databases">
        <title>Aquariorum lacteus gen. nov., sp. nov., a new member of the family Comamonadaceae, isolated from freshwater aquarium.</title>
        <authorList>
            <person name="Chun S.-J."/>
        </authorList>
    </citation>
    <scope>NUCLEOTIDE SEQUENCE [LARGE SCALE GENOMIC DNA]</scope>
    <source>
        <strain evidence="6 7">SJAQ100</strain>
    </source>
</reference>
<comment type="similarity">
    <text evidence="1 4">Belongs to the aldehyde dehydrogenase family.</text>
</comment>
<organism evidence="6 7">
    <name type="scientific">Aquariibacter albus</name>
    <dbReference type="NCBI Taxonomy" id="2759899"/>
    <lineage>
        <taxon>Bacteria</taxon>
        <taxon>Pseudomonadati</taxon>
        <taxon>Pseudomonadota</taxon>
        <taxon>Betaproteobacteria</taxon>
        <taxon>Burkholderiales</taxon>
        <taxon>Sphaerotilaceae</taxon>
        <taxon>Aquariibacter</taxon>
    </lineage>
</organism>
<feature type="active site" evidence="3">
    <location>
        <position position="262"/>
    </location>
</feature>
<sequence length="506" mass="54776">MLYAYPNTPGAKVEYKAQYDNFIGGQWKAPLSGQYFDVITPITGKPYTKVARSNAADVELALDAAHAAADKWGKTAPAVRANILLQIADRIDANLEKLAYAETVDNGKPIRETLNADIPLSADHFRYFAGCLRAQEGSISEIDETTIAYHFHEPLGVVGQIIPWNFPILMAAWKLAPALAAGNCVVLKPAESTPISILILAELIADLLPPGTLNIVNGYGREAGHPLATSTRIAKIAFTGSTSTGRLIGQAAANNLIPATLELGGKSPNIFFPDVASADDGFLDKAIEGLVLFAFNQGEVCTCPSRALIHESIYDEFMARCVDRIKAIKQGNPLDTDTMIGAQASQEQVTKISSYLQLGREEGAELLVGGNRKILGGELEGGYYIEPTVFKGHNKMRIFQEEIFGPVLAVTTFKTEAEAVEIGNDTLYGLGAGVWSRNGNVAYRMGRALKAGRVWTNCYHAYPAHAAFGGYKQSGIGRETHKMMLDHYQQTKNLLVSTSESKLGFF</sequence>
<dbReference type="Gene3D" id="3.40.309.10">
    <property type="entry name" value="Aldehyde Dehydrogenase, Chain A, domain 2"/>
    <property type="match status" value="1"/>
</dbReference>
<dbReference type="EMBL" id="JACIVI010000003">
    <property type="protein sequence ID" value="MBB1162375.1"/>
    <property type="molecule type" value="Genomic_DNA"/>
</dbReference>
<evidence type="ECO:0000256" key="2">
    <source>
        <dbReference type="ARBA" id="ARBA00023002"/>
    </source>
</evidence>
<keyword evidence="7" id="KW-1185">Reference proteome</keyword>
<dbReference type="InterPro" id="IPR015590">
    <property type="entry name" value="Aldehyde_DH_dom"/>
</dbReference>
<evidence type="ECO:0000256" key="3">
    <source>
        <dbReference type="PROSITE-ProRule" id="PRU10007"/>
    </source>
</evidence>
<evidence type="ECO:0000256" key="1">
    <source>
        <dbReference type="ARBA" id="ARBA00009986"/>
    </source>
</evidence>
<dbReference type="SUPFAM" id="SSF53720">
    <property type="entry name" value="ALDH-like"/>
    <property type="match status" value="1"/>
</dbReference>
<dbReference type="InterPro" id="IPR016161">
    <property type="entry name" value="Ald_DH/histidinol_DH"/>
</dbReference>
<dbReference type="Proteomes" id="UP000586093">
    <property type="component" value="Unassembled WGS sequence"/>
</dbReference>
<dbReference type="InterPro" id="IPR016163">
    <property type="entry name" value="Ald_DH_C"/>
</dbReference>
<accession>A0A839HJ32</accession>
<evidence type="ECO:0000259" key="5">
    <source>
        <dbReference type="Pfam" id="PF00171"/>
    </source>
</evidence>
<gene>
    <name evidence="6" type="ORF">H4F90_10320</name>
</gene>
<dbReference type="CDD" id="cd07559">
    <property type="entry name" value="ALDH_ACDHII_AcoD-like"/>
    <property type="match status" value="1"/>
</dbReference>
<proteinExistence type="inferred from homology"/>
<dbReference type="PANTHER" id="PTHR43111">
    <property type="entry name" value="ALDEHYDE DEHYDROGENASE B-RELATED"/>
    <property type="match status" value="1"/>
</dbReference>
<dbReference type="Gene3D" id="3.40.605.10">
    <property type="entry name" value="Aldehyde Dehydrogenase, Chain A, domain 1"/>
    <property type="match status" value="1"/>
</dbReference>
<dbReference type="RefSeq" id="WP_182664216.1">
    <property type="nucleotide sequence ID" value="NZ_JACIVI010000003.1"/>
</dbReference>
<dbReference type="FunFam" id="3.40.605.10:FF:000001">
    <property type="entry name" value="Aldehyde dehydrogenase 1"/>
    <property type="match status" value="1"/>
</dbReference>